<reference evidence="1" key="1">
    <citation type="journal article" date="2012" name="PLoS ONE">
        <title>Gene sets for utilization of primary and secondary nutrition supplies in the distal gut of endangered iberian lynx.</title>
        <authorList>
            <person name="Alcaide M."/>
            <person name="Messina E."/>
            <person name="Richter M."/>
            <person name="Bargiela R."/>
            <person name="Peplies J."/>
            <person name="Huws S.A."/>
            <person name="Newbold C.J."/>
            <person name="Golyshin P.N."/>
            <person name="Simon M.A."/>
            <person name="Lopez G."/>
            <person name="Yakimov M.M."/>
            <person name="Ferrer M."/>
        </authorList>
    </citation>
    <scope>NUCLEOTIDE SEQUENCE</scope>
</reference>
<protein>
    <submittedName>
        <fullName evidence="1">Uncharacterized protein</fullName>
    </submittedName>
</protein>
<evidence type="ECO:0000313" key="1">
    <source>
        <dbReference type="EMBL" id="EJW98894.1"/>
    </source>
</evidence>
<organism evidence="1">
    <name type="scientific">gut metagenome</name>
    <dbReference type="NCBI Taxonomy" id="749906"/>
    <lineage>
        <taxon>unclassified sequences</taxon>
        <taxon>metagenomes</taxon>
        <taxon>organismal metagenomes</taxon>
    </lineage>
</organism>
<comment type="caution">
    <text evidence="1">The sequence shown here is derived from an EMBL/GenBank/DDBJ whole genome shotgun (WGS) entry which is preliminary data.</text>
</comment>
<gene>
    <name evidence="1" type="ORF">EVA_12997</name>
</gene>
<dbReference type="EMBL" id="AMCI01004053">
    <property type="protein sequence ID" value="EJW98894.1"/>
    <property type="molecule type" value="Genomic_DNA"/>
</dbReference>
<dbReference type="AlphaFoldDB" id="J9GHI0"/>
<proteinExistence type="predicted"/>
<accession>J9GHI0</accession>
<name>J9GHI0_9ZZZZ</name>
<sequence length="43" mass="4790">MKTGFPDGWCICEGRCPRTWLLQDCSAYRPVACFPLPPPPAHA</sequence>